<evidence type="ECO:0000313" key="2">
    <source>
        <dbReference type="EMBL" id="MDC0713145.1"/>
    </source>
</evidence>
<dbReference type="InterPro" id="IPR000740">
    <property type="entry name" value="GrpE"/>
</dbReference>
<organism evidence="2 3">
    <name type="scientific">Stigmatella ashevillensis</name>
    <dbReference type="NCBI Taxonomy" id="2995309"/>
    <lineage>
        <taxon>Bacteria</taxon>
        <taxon>Pseudomonadati</taxon>
        <taxon>Myxococcota</taxon>
        <taxon>Myxococcia</taxon>
        <taxon>Myxococcales</taxon>
        <taxon>Cystobacterineae</taxon>
        <taxon>Archangiaceae</taxon>
        <taxon>Stigmatella</taxon>
    </lineage>
</organism>
<accession>A0ABT5DHL9</accession>
<dbReference type="Proteomes" id="UP001221838">
    <property type="component" value="Unassembled WGS sequence"/>
</dbReference>
<dbReference type="RefSeq" id="WP_272143334.1">
    <property type="nucleotide sequence ID" value="NZ_JAQNDM010000002.1"/>
</dbReference>
<sequence length="157" mass="16627">MGTLLDAVQKSSRAHARLTLQVEDLERKLEGGLSEMRGTLQSLKATGPGRPPASEPHWDVVLDALDLLDEAVRVASPELAPGLAGVAARLENFLVSSGLTRLVPAGHPADGRVFRVVGTEPHVGLPEGAVVRVVRAAVLRGDRLVREGEAITVRNPT</sequence>
<name>A0ABT5DHL9_9BACT</name>
<keyword evidence="1" id="KW-0175">Coiled coil</keyword>
<evidence type="ECO:0000313" key="3">
    <source>
        <dbReference type="Proteomes" id="UP001221838"/>
    </source>
</evidence>
<comment type="caution">
    <text evidence="2">The sequence shown here is derived from an EMBL/GenBank/DDBJ whole genome shotgun (WGS) entry which is preliminary data.</text>
</comment>
<proteinExistence type="predicted"/>
<dbReference type="EMBL" id="JAQNDM010000002">
    <property type="protein sequence ID" value="MDC0713145.1"/>
    <property type="molecule type" value="Genomic_DNA"/>
</dbReference>
<keyword evidence="3" id="KW-1185">Reference proteome</keyword>
<gene>
    <name evidence="2" type="primary">grpE</name>
    <name evidence="2" type="ORF">POL68_32085</name>
</gene>
<evidence type="ECO:0000256" key="1">
    <source>
        <dbReference type="SAM" id="Coils"/>
    </source>
</evidence>
<feature type="coiled-coil region" evidence="1">
    <location>
        <begin position="8"/>
        <end position="35"/>
    </location>
</feature>
<protein>
    <submittedName>
        <fullName evidence="2">Nucleotide exchange factor GrpE</fullName>
    </submittedName>
</protein>
<reference evidence="2 3" key="1">
    <citation type="submission" date="2022-11" db="EMBL/GenBank/DDBJ databases">
        <title>Minimal conservation of predation-associated metabolite biosynthetic gene clusters underscores biosynthetic potential of Myxococcota including descriptions for ten novel species: Archangium lansinium sp. nov., Myxococcus landrumus sp. nov., Nannocystis bai.</title>
        <authorList>
            <person name="Ahearne A."/>
            <person name="Stevens C."/>
            <person name="Dowd S."/>
        </authorList>
    </citation>
    <scope>NUCLEOTIDE SEQUENCE [LARGE SCALE GENOMIC DNA]</scope>
    <source>
        <strain evidence="2 3">NCWAL01</strain>
    </source>
</reference>
<dbReference type="Pfam" id="PF01025">
    <property type="entry name" value="GrpE"/>
    <property type="match status" value="1"/>
</dbReference>